<proteinExistence type="predicted"/>
<sequence>MLFPEDHLTHNMFDTRSDLNRLHERVRVIARDIADVYGVSGPNPSDMRRYAADYEIPTLVDLLNTETGITRMNLAEAITARIERLTRTVLEEMTTDEIRTHYAALPEDTDAITHVYLRDIAEEHGITP</sequence>
<reference evidence="1 2" key="1">
    <citation type="submission" date="2022-04" db="EMBL/GenBank/DDBJ databases">
        <title>Human microbiome associated bacterial genomes.</title>
        <authorList>
            <person name="Sandstrom S."/>
            <person name="Salamzade R."/>
            <person name="Kalan L.R."/>
        </authorList>
    </citation>
    <scope>NUCLEOTIDE SEQUENCE [LARGE SCALE GENOMIC DNA]</scope>
    <source>
        <strain evidence="2">p3-SID1799</strain>
    </source>
</reference>
<gene>
    <name evidence="1" type="ORF">M3D15_06510</name>
</gene>
<organism evidence="1 2">
    <name type="scientific">Pseudoclavibacter albus</name>
    <dbReference type="NCBI Taxonomy" id="272241"/>
    <lineage>
        <taxon>Bacteria</taxon>
        <taxon>Bacillati</taxon>
        <taxon>Actinomycetota</taxon>
        <taxon>Actinomycetes</taxon>
        <taxon>Micrococcales</taxon>
        <taxon>Microbacteriaceae</taxon>
        <taxon>Pseudoclavibacter</taxon>
    </lineage>
</organism>
<comment type="caution">
    <text evidence="1">The sequence shown here is derived from an EMBL/GenBank/DDBJ whole genome shotgun (WGS) entry which is preliminary data.</text>
</comment>
<keyword evidence="2" id="KW-1185">Reference proteome</keyword>
<dbReference type="EMBL" id="JALXSQ010000022">
    <property type="protein sequence ID" value="MCT2042981.1"/>
    <property type="molecule type" value="Genomic_DNA"/>
</dbReference>
<protein>
    <submittedName>
        <fullName evidence="1">Uncharacterized protein</fullName>
    </submittedName>
</protein>
<accession>A0ABT2HXD4</accession>
<evidence type="ECO:0000313" key="2">
    <source>
        <dbReference type="Proteomes" id="UP001525379"/>
    </source>
</evidence>
<dbReference type="Proteomes" id="UP001525379">
    <property type="component" value="Unassembled WGS sequence"/>
</dbReference>
<dbReference type="RefSeq" id="WP_260104275.1">
    <property type="nucleotide sequence ID" value="NZ_JALXSQ010000022.1"/>
</dbReference>
<evidence type="ECO:0000313" key="1">
    <source>
        <dbReference type="EMBL" id="MCT2042981.1"/>
    </source>
</evidence>
<name>A0ABT2HXD4_9MICO</name>